<dbReference type="Pfam" id="PF09886">
    <property type="entry name" value="DUF2113"/>
    <property type="match status" value="1"/>
</dbReference>
<dbReference type="InterPro" id="IPR016762">
    <property type="entry name" value="Methan_mark_17"/>
</dbReference>
<dbReference type="AlphaFoldDB" id="D7EBD7"/>
<gene>
    <name evidence="1" type="ordered locus">Metev_1818</name>
</gene>
<accession>D7EBD7</accession>
<evidence type="ECO:0000313" key="1">
    <source>
        <dbReference type="EMBL" id="ADI74654.1"/>
    </source>
</evidence>
<dbReference type="GeneID" id="9347471"/>
<dbReference type="KEGG" id="mev:Metev_1818"/>
<evidence type="ECO:0000313" key="2">
    <source>
        <dbReference type="Proteomes" id="UP000000391"/>
    </source>
</evidence>
<dbReference type="STRING" id="644295.Metev_1818"/>
<dbReference type="Proteomes" id="UP000000391">
    <property type="component" value="Chromosome"/>
</dbReference>
<keyword evidence="2" id="KW-1185">Reference proteome</keyword>
<proteinExistence type="predicted"/>
<dbReference type="NCBIfam" id="TIGR03291">
    <property type="entry name" value="methan_mark_17"/>
    <property type="match status" value="1"/>
</dbReference>
<dbReference type="EMBL" id="CP002069">
    <property type="protein sequence ID" value="ADI74654.1"/>
    <property type="molecule type" value="Genomic_DNA"/>
</dbReference>
<name>D7EBD7_METEZ</name>
<dbReference type="OrthoDB" id="52971at2157"/>
<dbReference type="RefSeq" id="WP_013195219.1">
    <property type="nucleotide sequence ID" value="NC_014253.1"/>
</dbReference>
<reference evidence="1 2" key="1">
    <citation type="submission" date="2010-06" db="EMBL/GenBank/DDBJ databases">
        <title>Complete sequence chromosome of Methanohalobium evestigatum Z-7303.</title>
        <authorList>
            <consortium name="US DOE Joint Genome Institute"/>
            <person name="Lucas S."/>
            <person name="Copeland A."/>
            <person name="Lapidus A."/>
            <person name="Cheng J.-F."/>
            <person name="Bruce D."/>
            <person name="Goodwin L."/>
            <person name="Pitluck S."/>
            <person name="Saunders E."/>
            <person name="Detter J.C."/>
            <person name="Han C."/>
            <person name="Tapia R."/>
            <person name="Land M."/>
            <person name="Hauser L."/>
            <person name="Kyrpides N."/>
            <person name="Mikhailova N."/>
            <person name="Sieprawska-Lupa M."/>
            <person name="Whitman W.B."/>
            <person name="Anderson I."/>
            <person name="Woyke T."/>
        </authorList>
    </citation>
    <scope>NUCLEOTIDE SEQUENCE [LARGE SCALE GENOMIC DNA]</scope>
    <source>
        <strain evidence="2">ATCC BAA-1072 / DSM 3721 / NBRC 107634 / OCM 161 / Z-7303</strain>
    </source>
</reference>
<dbReference type="PIRSF" id="PIRSF019464">
    <property type="entry name" value="UCP019464"/>
    <property type="match status" value="1"/>
</dbReference>
<protein>
    <submittedName>
        <fullName evidence="1">Methanogenesis marker protein 17</fullName>
    </submittedName>
</protein>
<dbReference type="HOGENOM" id="CLU_121275_0_0_2"/>
<sequence>MEPLETFVVEAPQQSESEQYRQILKDVISDMVLAQSIGRIKVVIRPDESLFQMALVLRGGLSPVKTSDFADVNVGEFGKNEVVIKINNEKYLSQLLKILWDKYGRLNVRQPERKTVAVKTENPMDKISDIEYIIVDDPRNTLKKRVVDMAVRVAPEGFRVRYHSLKGDNFIFVASEDAMKQEWIEEAHQMLDELTDKED</sequence>
<organism evidence="1 2">
    <name type="scientific">Methanohalobium evestigatum (strain ATCC BAA-1072 / DSM 3721 / NBRC 107634 / OCM 161 / Z-7303)</name>
    <dbReference type="NCBI Taxonomy" id="644295"/>
    <lineage>
        <taxon>Archaea</taxon>
        <taxon>Methanobacteriati</taxon>
        <taxon>Methanobacteriota</taxon>
        <taxon>Stenosarchaea group</taxon>
        <taxon>Methanomicrobia</taxon>
        <taxon>Methanosarcinales</taxon>
        <taxon>Methanosarcinaceae</taxon>
        <taxon>Methanohalobium</taxon>
    </lineage>
</organism>